<dbReference type="EMBL" id="BARW01039970">
    <property type="protein sequence ID" value="GAJ23851.1"/>
    <property type="molecule type" value="Genomic_DNA"/>
</dbReference>
<protein>
    <submittedName>
        <fullName evidence="1">Uncharacterized protein</fullName>
    </submittedName>
</protein>
<accession>X1VXN1</accession>
<feature type="non-terminal residue" evidence="1">
    <location>
        <position position="54"/>
    </location>
</feature>
<proteinExistence type="predicted"/>
<name>X1VXN1_9ZZZZ</name>
<sequence>MQRDQKLTEEIRNYCEKIGVDVVGFADTALFERYSEEHRPQAYIEDSKTVIGIG</sequence>
<gene>
    <name evidence="1" type="ORF">S12H4_60642</name>
</gene>
<evidence type="ECO:0000313" key="1">
    <source>
        <dbReference type="EMBL" id="GAJ23851.1"/>
    </source>
</evidence>
<comment type="caution">
    <text evidence="1">The sequence shown here is derived from an EMBL/GenBank/DDBJ whole genome shotgun (WGS) entry which is preliminary data.</text>
</comment>
<reference evidence="1" key="1">
    <citation type="journal article" date="2014" name="Front. Microbiol.">
        <title>High frequency of phylogenetically diverse reductive dehalogenase-homologous genes in deep subseafloor sedimentary metagenomes.</title>
        <authorList>
            <person name="Kawai M."/>
            <person name="Futagami T."/>
            <person name="Toyoda A."/>
            <person name="Takaki Y."/>
            <person name="Nishi S."/>
            <person name="Hori S."/>
            <person name="Arai W."/>
            <person name="Tsubouchi T."/>
            <person name="Morono Y."/>
            <person name="Uchiyama I."/>
            <person name="Ito T."/>
            <person name="Fujiyama A."/>
            <person name="Inagaki F."/>
            <person name="Takami H."/>
        </authorList>
    </citation>
    <scope>NUCLEOTIDE SEQUENCE</scope>
    <source>
        <strain evidence="1">Expedition CK06-06</strain>
    </source>
</reference>
<organism evidence="1">
    <name type="scientific">marine sediment metagenome</name>
    <dbReference type="NCBI Taxonomy" id="412755"/>
    <lineage>
        <taxon>unclassified sequences</taxon>
        <taxon>metagenomes</taxon>
        <taxon>ecological metagenomes</taxon>
    </lineage>
</organism>
<dbReference type="AlphaFoldDB" id="X1VXN1"/>